<accession>A0A1F5NLE4</accession>
<dbReference type="GO" id="GO:0015627">
    <property type="term" value="C:type II protein secretion system complex"/>
    <property type="evidence" value="ECO:0007669"/>
    <property type="project" value="InterPro"/>
</dbReference>
<dbReference type="InterPro" id="IPR045584">
    <property type="entry name" value="Pilin-like"/>
</dbReference>
<protein>
    <recommendedName>
        <fullName evidence="9">Type II secretion system protein GspG C-terminal domain-containing protein</fullName>
    </recommendedName>
</protein>
<keyword evidence="5 6" id="KW-0472">Membrane</keyword>
<proteinExistence type="predicted"/>
<dbReference type="EMBL" id="MFEK01000014">
    <property type="protein sequence ID" value="OGE78210.1"/>
    <property type="molecule type" value="Genomic_DNA"/>
</dbReference>
<keyword evidence="4 6" id="KW-1133">Transmembrane helix</keyword>
<dbReference type="PROSITE" id="PS00409">
    <property type="entry name" value="PROKAR_NTER_METHYL"/>
    <property type="match status" value="1"/>
</dbReference>
<dbReference type="SUPFAM" id="SSF54523">
    <property type="entry name" value="Pili subunits"/>
    <property type="match status" value="1"/>
</dbReference>
<evidence type="ECO:0000256" key="4">
    <source>
        <dbReference type="ARBA" id="ARBA00022989"/>
    </source>
</evidence>
<evidence type="ECO:0000256" key="1">
    <source>
        <dbReference type="ARBA" id="ARBA00004167"/>
    </source>
</evidence>
<dbReference type="STRING" id="1817824.A2751_03575"/>
<dbReference type="PRINTS" id="PR00885">
    <property type="entry name" value="BCTERIALGSPH"/>
</dbReference>
<reference evidence="7 8" key="1">
    <citation type="journal article" date="2016" name="Nat. Commun.">
        <title>Thousands of microbial genomes shed light on interconnected biogeochemical processes in an aquifer system.</title>
        <authorList>
            <person name="Anantharaman K."/>
            <person name="Brown C.T."/>
            <person name="Hug L.A."/>
            <person name="Sharon I."/>
            <person name="Castelle C.J."/>
            <person name="Probst A.J."/>
            <person name="Thomas B.C."/>
            <person name="Singh A."/>
            <person name="Wilkins M.J."/>
            <person name="Karaoz U."/>
            <person name="Brodie E.L."/>
            <person name="Williams K.H."/>
            <person name="Hubbard S.S."/>
            <person name="Banfield J.F."/>
        </authorList>
    </citation>
    <scope>NUCLEOTIDE SEQUENCE [LARGE SCALE GENOMIC DNA]</scope>
</reference>
<dbReference type="NCBIfam" id="TIGR02532">
    <property type="entry name" value="IV_pilin_GFxxxE"/>
    <property type="match status" value="1"/>
</dbReference>
<dbReference type="AlphaFoldDB" id="A0A1F5NLE4"/>
<gene>
    <name evidence="7" type="ORF">A2751_03575</name>
</gene>
<dbReference type="InterPro" id="IPR012902">
    <property type="entry name" value="N_methyl_site"/>
</dbReference>
<keyword evidence="3 6" id="KW-0812">Transmembrane</keyword>
<dbReference type="GO" id="GO:0015628">
    <property type="term" value="P:protein secretion by the type II secretion system"/>
    <property type="evidence" value="ECO:0007669"/>
    <property type="project" value="InterPro"/>
</dbReference>
<dbReference type="Gene3D" id="3.30.700.10">
    <property type="entry name" value="Glycoprotein, Type 4 Pilin"/>
    <property type="match status" value="1"/>
</dbReference>
<dbReference type="Pfam" id="PF07963">
    <property type="entry name" value="N_methyl"/>
    <property type="match status" value="1"/>
</dbReference>
<evidence type="ECO:0000256" key="5">
    <source>
        <dbReference type="ARBA" id="ARBA00023136"/>
    </source>
</evidence>
<evidence type="ECO:0000256" key="6">
    <source>
        <dbReference type="SAM" id="Phobius"/>
    </source>
</evidence>
<name>A0A1F5NLE4_9BACT</name>
<organism evidence="7 8">
    <name type="scientific">Candidatus Doudnabacteria bacterium RIFCSPHIGHO2_01_FULL_46_14</name>
    <dbReference type="NCBI Taxonomy" id="1817824"/>
    <lineage>
        <taxon>Bacteria</taxon>
        <taxon>Candidatus Doudnaibacteriota</taxon>
    </lineage>
</organism>
<evidence type="ECO:0008006" key="9">
    <source>
        <dbReference type="Google" id="ProtNLM"/>
    </source>
</evidence>
<sequence length="173" mass="18533">MKQKGFTLIELLVVIAVIGLLASVVLMALNATRVKARNSRRAADIQQLVKAFNLAADADGGTFPTTGINQYFCISSTCSGIWPTNPNVIVDSALAPYIKKPTDPVDSTRAGGGYIYNSNWPSGNVSPYDGTAWVGGVYLAYLLEPVSIISGVCAPGKIWMVDQTYIECLLKLD</sequence>
<feature type="transmembrane region" description="Helical" evidence="6">
    <location>
        <begin position="6"/>
        <end position="31"/>
    </location>
</feature>
<dbReference type="GO" id="GO:0016020">
    <property type="term" value="C:membrane"/>
    <property type="evidence" value="ECO:0007669"/>
    <property type="project" value="UniProtKB-SubCell"/>
</dbReference>
<comment type="subcellular location">
    <subcellularLocation>
        <location evidence="1">Membrane</location>
        <topology evidence="1">Single-pass membrane protein</topology>
    </subcellularLocation>
</comment>
<comment type="caution">
    <text evidence="7">The sequence shown here is derived from an EMBL/GenBank/DDBJ whole genome shotgun (WGS) entry which is preliminary data.</text>
</comment>
<evidence type="ECO:0000313" key="8">
    <source>
        <dbReference type="Proteomes" id="UP000176864"/>
    </source>
</evidence>
<keyword evidence="2" id="KW-0488">Methylation</keyword>
<dbReference type="Proteomes" id="UP000176864">
    <property type="component" value="Unassembled WGS sequence"/>
</dbReference>
<dbReference type="InterPro" id="IPR002416">
    <property type="entry name" value="T2SS_protein-GspH"/>
</dbReference>
<evidence type="ECO:0000256" key="3">
    <source>
        <dbReference type="ARBA" id="ARBA00022692"/>
    </source>
</evidence>
<evidence type="ECO:0000256" key="2">
    <source>
        <dbReference type="ARBA" id="ARBA00022481"/>
    </source>
</evidence>
<evidence type="ECO:0000313" key="7">
    <source>
        <dbReference type="EMBL" id="OGE78210.1"/>
    </source>
</evidence>
<dbReference type="PANTHER" id="PTHR30093">
    <property type="entry name" value="GENERAL SECRETION PATHWAY PROTEIN G"/>
    <property type="match status" value="1"/>
</dbReference>